<keyword evidence="10" id="KW-0963">Cytoplasm</keyword>
<evidence type="ECO:0000256" key="1">
    <source>
        <dbReference type="ARBA" id="ARBA00001966"/>
    </source>
</evidence>
<evidence type="ECO:0000259" key="11">
    <source>
        <dbReference type="PROSITE" id="PS51918"/>
    </source>
</evidence>
<keyword evidence="8 10" id="KW-0411">Iron-sulfur</keyword>
<dbReference type="Pfam" id="PF04055">
    <property type="entry name" value="Radical_SAM"/>
    <property type="match status" value="1"/>
</dbReference>
<sequence length="375" mass="43885">MSGLYIHIPFCKQACSYCDFYFVTRTSEREHFVDQLIREIQDYEGTAYTSESVETIYFGGGTPSLLEPKQVERILHEICRIFPLDLDEITFEVNPDDVTKEFLQALKSIGITRLSMGVQTFQPELLEKMNRAHSRDEALQCLEVLQQSRFNSFTVDLIYGNPGQTLDQLNSDIELLLEFDPPHISAYSLTVEPDTRLGRQVELGRIVAPEDDAVAQHFDLVYNKLKEHGIQRYEVSNYSKPGCEAVHNSNYWKHYNYLGLGPGAHSFWWEEKVERWEQKRDLRAYLRGEDIQTNREILTREQLAEERLMMGLRTREGVGVKELERRYDYSLNDRQKRYLEDRQAEQKMLFDERIKLTDEGIKIADAIILDLVTLY</sequence>
<evidence type="ECO:0000256" key="3">
    <source>
        <dbReference type="ARBA" id="ARBA00017228"/>
    </source>
</evidence>
<comment type="cofactor">
    <cofactor evidence="1">
        <name>[4Fe-4S] cluster</name>
        <dbReference type="ChEBI" id="CHEBI:49883"/>
    </cofactor>
</comment>
<comment type="similarity">
    <text evidence="2">Belongs to the anaerobic coproporphyrinogen-III oxidase family. HemW subfamily.</text>
</comment>
<dbReference type="InterPro" id="IPR010723">
    <property type="entry name" value="HemN_C"/>
</dbReference>
<dbReference type="InterPro" id="IPR034505">
    <property type="entry name" value="Coproporphyrinogen-III_oxidase"/>
</dbReference>
<dbReference type="SFLD" id="SFLDF00562">
    <property type="entry name" value="HemN-like__clustered_with_heat"/>
    <property type="match status" value="1"/>
</dbReference>
<dbReference type="PROSITE" id="PS51918">
    <property type="entry name" value="RADICAL_SAM"/>
    <property type="match status" value="1"/>
</dbReference>
<dbReference type="PANTHER" id="PTHR13932:SF5">
    <property type="entry name" value="RADICAL S-ADENOSYL METHIONINE DOMAIN-CONTAINING PROTEIN 1, MITOCHONDRIAL"/>
    <property type="match status" value="1"/>
</dbReference>
<keyword evidence="6 10" id="KW-0479">Metal-binding</keyword>
<dbReference type="SUPFAM" id="SSF102114">
    <property type="entry name" value="Radical SAM enzymes"/>
    <property type="match status" value="1"/>
</dbReference>
<reference evidence="12 13" key="1">
    <citation type="submission" date="2021-03" db="EMBL/GenBank/DDBJ databases">
        <title>Aliifodinibius sp. nov., a new bacterium isolated from saline soil.</title>
        <authorList>
            <person name="Galisteo C."/>
            <person name="De La Haba R."/>
            <person name="Sanchez-Porro C."/>
            <person name="Ventosa A."/>
        </authorList>
    </citation>
    <scope>NUCLEOTIDE SEQUENCE [LARGE SCALE GENOMIC DNA]</scope>
    <source>
        <strain evidence="12 13">1BSP15-2V2</strain>
    </source>
</reference>
<keyword evidence="13" id="KW-1185">Reference proteome</keyword>
<keyword evidence="10" id="KW-0004">4Fe-4S</keyword>
<dbReference type="PANTHER" id="PTHR13932">
    <property type="entry name" value="COPROPORPHYRINIGEN III OXIDASE"/>
    <property type="match status" value="1"/>
</dbReference>
<evidence type="ECO:0000256" key="6">
    <source>
        <dbReference type="ARBA" id="ARBA00022723"/>
    </source>
</evidence>
<dbReference type="Pfam" id="PF06969">
    <property type="entry name" value="HemN_C"/>
    <property type="match status" value="1"/>
</dbReference>
<dbReference type="InterPro" id="IPR004559">
    <property type="entry name" value="HemW-like"/>
</dbReference>
<evidence type="ECO:0000313" key="12">
    <source>
        <dbReference type="EMBL" id="MCW9706966.1"/>
    </source>
</evidence>
<dbReference type="InterPro" id="IPR006638">
    <property type="entry name" value="Elp3/MiaA/NifB-like_rSAM"/>
</dbReference>
<keyword evidence="9 10" id="KW-0143">Chaperone</keyword>
<dbReference type="SMART" id="SM00729">
    <property type="entry name" value="Elp3"/>
    <property type="match status" value="1"/>
</dbReference>
<evidence type="ECO:0000256" key="5">
    <source>
        <dbReference type="ARBA" id="ARBA00022691"/>
    </source>
</evidence>
<dbReference type="InterPro" id="IPR007197">
    <property type="entry name" value="rSAM"/>
</dbReference>
<dbReference type="InterPro" id="IPR058240">
    <property type="entry name" value="rSAM_sf"/>
</dbReference>
<accession>A0ABT3PLZ3</accession>
<dbReference type="SFLD" id="SFLDG01082">
    <property type="entry name" value="B12-binding_domain_containing"/>
    <property type="match status" value="1"/>
</dbReference>
<keyword evidence="4 10" id="KW-0349">Heme</keyword>
<dbReference type="SFLD" id="SFLDG01065">
    <property type="entry name" value="anaerobic_coproporphyrinogen-I"/>
    <property type="match status" value="1"/>
</dbReference>
<feature type="domain" description="Radical SAM core" evidence="11">
    <location>
        <begin position="1"/>
        <end position="231"/>
    </location>
</feature>
<comment type="function">
    <text evidence="10">Probably acts as a heme chaperone, transferring heme to an unknown acceptor. Binds one molecule of heme per monomer, possibly covalently. Binds 1 [4Fe-4S] cluster. The cluster is coordinated with 3 cysteines and an exchangeable S-adenosyl-L-methionine.</text>
</comment>
<dbReference type="CDD" id="cd01335">
    <property type="entry name" value="Radical_SAM"/>
    <property type="match status" value="1"/>
</dbReference>
<keyword evidence="7 10" id="KW-0408">Iron</keyword>
<evidence type="ECO:0000256" key="7">
    <source>
        <dbReference type="ARBA" id="ARBA00023004"/>
    </source>
</evidence>
<comment type="caution">
    <text evidence="12">The sequence shown here is derived from an EMBL/GenBank/DDBJ whole genome shotgun (WGS) entry which is preliminary data.</text>
</comment>
<comment type="subcellular location">
    <subcellularLocation>
        <location evidence="10">Cytoplasm</location>
    </subcellularLocation>
</comment>
<name>A0ABT3PLZ3_9BACT</name>
<dbReference type="RefSeq" id="WP_265765720.1">
    <property type="nucleotide sequence ID" value="NZ_JAGGJA010000005.1"/>
</dbReference>
<dbReference type="NCBIfam" id="TIGR00539">
    <property type="entry name" value="hemN_rel"/>
    <property type="match status" value="1"/>
</dbReference>
<protein>
    <recommendedName>
        <fullName evidence="3 10">Heme chaperone HemW</fullName>
    </recommendedName>
</protein>
<dbReference type="InterPro" id="IPR013785">
    <property type="entry name" value="Aldolase_TIM"/>
</dbReference>
<dbReference type="Gene3D" id="3.20.20.70">
    <property type="entry name" value="Aldolase class I"/>
    <property type="match status" value="1"/>
</dbReference>
<evidence type="ECO:0000256" key="4">
    <source>
        <dbReference type="ARBA" id="ARBA00022617"/>
    </source>
</evidence>
<evidence type="ECO:0000256" key="2">
    <source>
        <dbReference type="ARBA" id="ARBA00006100"/>
    </source>
</evidence>
<dbReference type="Proteomes" id="UP001207918">
    <property type="component" value="Unassembled WGS sequence"/>
</dbReference>
<evidence type="ECO:0000256" key="10">
    <source>
        <dbReference type="RuleBase" id="RU364116"/>
    </source>
</evidence>
<dbReference type="EMBL" id="JAGGJA010000005">
    <property type="protein sequence ID" value="MCW9706966.1"/>
    <property type="molecule type" value="Genomic_DNA"/>
</dbReference>
<evidence type="ECO:0000256" key="8">
    <source>
        <dbReference type="ARBA" id="ARBA00023014"/>
    </source>
</evidence>
<proteinExistence type="inferred from homology"/>
<gene>
    <name evidence="12" type="primary">hemW</name>
    <name evidence="12" type="ORF">J6I44_08865</name>
</gene>
<evidence type="ECO:0000313" key="13">
    <source>
        <dbReference type="Proteomes" id="UP001207918"/>
    </source>
</evidence>
<dbReference type="SFLD" id="SFLDF00288">
    <property type="entry name" value="HemN-like__clustered_with_nucl"/>
    <property type="match status" value="1"/>
</dbReference>
<keyword evidence="5 10" id="KW-0949">S-adenosyl-L-methionine</keyword>
<evidence type="ECO:0000256" key="9">
    <source>
        <dbReference type="ARBA" id="ARBA00023186"/>
    </source>
</evidence>
<organism evidence="12 13">
    <name type="scientific">Fodinibius salsisoli</name>
    <dbReference type="NCBI Taxonomy" id="2820877"/>
    <lineage>
        <taxon>Bacteria</taxon>
        <taxon>Pseudomonadati</taxon>
        <taxon>Balneolota</taxon>
        <taxon>Balneolia</taxon>
        <taxon>Balneolales</taxon>
        <taxon>Balneolaceae</taxon>
        <taxon>Fodinibius</taxon>
    </lineage>
</organism>
<dbReference type="SFLD" id="SFLDS00029">
    <property type="entry name" value="Radical_SAM"/>
    <property type="match status" value="1"/>
</dbReference>